<name>A0A9N9CZD6_9GLOM</name>
<keyword evidence="2" id="KW-1185">Reference proteome</keyword>
<dbReference type="AlphaFoldDB" id="A0A9N9CZD6"/>
<gene>
    <name evidence="1" type="ORF">DEBURN_LOCUS10245</name>
</gene>
<feature type="non-terminal residue" evidence="1">
    <location>
        <position position="337"/>
    </location>
</feature>
<dbReference type="EMBL" id="CAJVPK010002742">
    <property type="protein sequence ID" value="CAG8617842.1"/>
    <property type="molecule type" value="Genomic_DNA"/>
</dbReference>
<comment type="caution">
    <text evidence="1">The sequence shown here is derived from an EMBL/GenBank/DDBJ whole genome shotgun (WGS) entry which is preliminary data.</text>
</comment>
<reference evidence="1" key="1">
    <citation type="submission" date="2021-06" db="EMBL/GenBank/DDBJ databases">
        <authorList>
            <person name="Kallberg Y."/>
            <person name="Tangrot J."/>
            <person name="Rosling A."/>
        </authorList>
    </citation>
    <scope>NUCLEOTIDE SEQUENCE</scope>
    <source>
        <strain evidence="1">AZ414A</strain>
    </source>
</reference>
<proteinExistence type="predicted"/>
<dbReference type="OrthoDB" id="2416492at2759"/>
<sequence>MSSSADTFVPLCDFLKIASLSKITISRIFTQQWKLHKIQSKEEDCKYFINLLREVENEIVDSLHKEHIGLLQDSVRIHYAYDELISLLDTGELRGNFKGNTNWKDMASNNIAILKNMIKSEKTYAHKHVFTKISNVRVEDLSQDDPLYLGVIDLSSDKFKIAENQYSDLAEGRVSIRELNKSADIKEICEDFVARRDEIQRLRKFVISPDEQVSHKNSLVKTIARLIDTTMYRFPMNYEVEITRSERQSIASKNRKIQEQKGSRGNKPDLMIRVIFRNKWEEIVYFESGKWSCSGNKIRSDRNKLVQFCIDGSDELTKICKKESLNKSYMGFGINIA</sequence>
<accession>A0A9N9CZD6</accession>
<evidence type="ECO:0000313" key="2">
    <source>
        <dbReference type="Proteomes" id="UP000789706"/>
    </source>
</evidence>
<evidence type="ECO:0000313" key="1">
    <source>
        <dbReference type="EMBL" id="CAG8617842.1"/>
    </source>
</evidence>
<protein>
    <submittedName>
        <fullName evidence="1">9389_t:CDS:1</fullName>
    </submittedName>
</protein>
<organism evidence="1 2">
    <name type="scientific">Diversispora eburnea</name>
    <dbReference type="NCBI Taxonomy" id="1213867"/>
    <lineage>
        <taxon>Eukaryota</taxon>
        <taxon>Fungi</taxon>
        <taxon>Fungi incertae sedis</taxon>
        <taxon>Mucoromycota</taxon>
        <taxon>Glomeromycotina</taxon>
        <taxon>Glomeromycetes</taxon>
        <taxon>Diversisporales</taxon>
        <taxon>Diversisporaceae</taxon>
        <taxon>Diversispora</taxon>
    </lineage>
</organism>
<dbReference type="Proteomes" id="UP000789706">
    <property type="component" value="Unassembled WGS sequence"/>
</dbReference>